<name>A0AAV9CP66_ACOCL</name>
<dbReference type="EC" id="4.1.1.50" evidence="4"/>
<keyword evidence="11" id="KW-0456">Lyase</keyword>
<evidence type="ECO:0000256" key="8">
    <source>
        <dbReference type="ARBA" id="ARBA00023066"/>
    </source>
</evidence>
<keyword evidence="12" id="KW-0704">Schiff base</keyword>
<dbReference type="GO" id="GO:0004014">
    <property type="term" value="F:adenosylmethionine decarboxylase activity"/>
    <property type="evidence" value="ECO:0007669"/>
    <property type="project" value="UniProtKB-EC"/>
</dbReference>
<dbReference type="FunFam" id="3.60.90.10:FF:000002">
    <property type="entry name" value="S-adenosylmethionine decarboxylase proenzyme"/>
    <property type="match status" value="1"/>
</dbReference>
<dbReference type="PROSITE" id="PS01336">
    <property type="entry name" value="ADOMETDC"/>
    <property type="match status" value="1"/>
</dbReference>
<keyword evidence="5" id="KW-0949">S-adenosyl-L-methionine</keyword>
<accession>A0AAV9CP66</accession>
<dbReference type="NCBIfam" id="TIGR00535">
    <property type="entry name" value="SAM_DCase"/>
    <property type="match status" value="1"/>
</dbReference>
<keyword evidence="8" id="KW-0745">Spermidine biosynthesis</keyword>
<evidence type="ECO:0000256" key="9">
    <source>
        <dbReference type="ARBA" id="ARBA00023115"/>
    </source>
</evidence>
<evidence type="ECO:0000256" key="4">
    <source>
        <dbReference type="ARBA" id="ARBA00012357"/>
    </source>
</evidence>
<dbReference type="InterPro" id="IPR018166">
    <property type="entry name" value="S-AdoMet_deCO2ase_CS"/>
</dbReference>
<dbReference type="InterPro" id="IPR001985">
    <property type="entry name" value="S-AdoMet_decarboxylase_euk"/>
</dbReference>
<evidence type="ECO:0000256" key="14">
    <source>
        <dbReference type="ARBA" id="ARBA00048112"/>
    </source>
</evidence>
<dbReference type="EMBL" id="JAUJYO010000018">
    <property type="protein sequence ID" value="KAK1290600.1"/>
    <property type="molecule type" value="Genomic_DNA"/>
</dbReference>
<dbReference type="PANTHER" id="PTHR11570:SF0">
    <property type="entry name" value="S-ADENOSYLMETHIONINE DECARBOXYLASE PROENZYME"/>
    <property type="match status" value="1"/>
</dbReference>
<dbReference type="InterPro" id="IPR048283">
    <property type="entry name" value="AdoMetDC-like"/>
</dbReference>
<keyword evidence="16" id="KW-1185">Reference proteome</keyword>
<proteinExistence type="inferred from homology"/>
<comment type="similarity">
    <text evidence="3">Belongs to the eukaryotic AdoMetDC family.</text>
</comment>
<dbReference type="GO" id="GO:0008295">
    <property type="term" value="P:spermidine biosynthetic process"/>
    <property type="evidence" value="ECO:0007669"/>
    <property type="project" value="UniProtKB-KW"/>
</dbReference>
<dbReference type="FunFam" id="3.30.360.50:FF:000001">
    <property type="entry name" value="S-adenosylmethionine decarboxylase proenzyme"/>
    <property type="match status" value="1"/>
</dbReference>
<keyword evidence="6" id="KW-0210">Decarboxylase</keyword>
<dbReference type="GO" id="GO:0006597">
    <property type="term" value="P:spermine biosynthetic process"/>
    <property type="evidence" value="ECO:0007669"/>
    <property type="project" value="InterPro"/>
</dbReference>
<evidence type="ECO:0000256" key="1">
    <source>
        <dbReference type="ARBA" id="ARBA00001928"/>
    </source>
</evidence>
<dbReference type="SUPFAM" id="SSF56276">
    <property type="entry name" value="S-adenosylmethionine decarboxylase"/>
    <property type="match status" value="1"/>
</dbReference>
<evidence type="ECO:0000256" key="3">
    <source>
        <dbReference type="ARBA" id="ARBA00008466"/>
    </source>
</evidence>
<reference evidence="15" key="1">
    <citation type="journal article" date="2023" name="Nat. Commun.">
        <title>Diploid and tetraploid genomes of Acorus and the evolution of monocots.</title>
        <authorList>
            <person name="Ma L."/>
            <person name="Liu K.W."/>
            <person name="Li Z."/>
            <person name="Hsiao Y.Y."/>
            <person name="Qi Y."/>
            <person name="Fu T."/>
            <person name="Tang G.D."/>
            <person name="Zhang D."/>
            <person name="Sun W.H."/>
            <person name="Liu D.K."/>
            <person name="Li Y."/>
            <person name="Chen G.Z."/>
            <person name="Liu X.D."/>
            <person name="Liao X.Y."/>
            <person name="Jiang Y.T."/>
            <person name="Yu X."/>
            <person name="Hao Y."/>
            <person name="Huang J."/>
            <person name="Zhao X.W."/>
            <person name="Ke S."/>
            <person name="Chen Y.Y."/>
            <person name="Wu W.L."/>
            <person name="Hsu J.L."/>
            <person name="Lin Y.F."/>
            <person name="Huang M.D."/>
            <person name="Li C.Y."/>
            <person name="Huang L."/>
            <person name="Wang Z.W."/>
            <person name="Zhao X."/>
            <person name="Zhong W.Y."/>
            <person name="Peng D.H."/>
            <person name="Ahmad S."/>
            <person name="Lan S."/>
            <person name="Zhang J.S."/>
            <person name="Tsai W.C."/>
            <person name="Van de Peer Y."/>
            <person name="Liu Z.J."/>
        </authorList>
    </citation>
    <scope>NUCLEOTIDE SEQUENCE</scope>
    <source>
        <strain evidence="15">CP</strain>
    </source>
</reference>
<gene>
    <name evidence="15" type="primary">SAMDC</name>
    <name evidence="15" type="ORF">QJS10_CPB18g00307</name>
</gene>
<dbReference type="InterPro" id="IPR016067">
    <property type="entry name" value="S-AdoMet_deCO2ase_core"/>
</dbReference>
<evidence type="ECO:0000256" key="10">
    <source>
        <dbReference type="ARBA" id="ARBA00023145"/>
    </source>
</evidence>
<evidence type="ECO:0000256" key="5">
    <source>
        <dbReference type="ARBA" id="ARBA00022691"/>
    </source>
</evidence>
<evidence type="ECO:0000256" key="13">
    <source>
        <dbReference type="ARBA" id="ARBA00023317"/>
    </source>
</evidence>
<comment type="pathway">
    <text evidence="2">Amine and polyamine biosynthesis; S-adenosylmethioninamine biosynthesis; S-adenosylmethioninamine from S-adenosyl-L-methionine: step 1/1.</text>
</comment>
<evidence type="ECO:0000256" key="12">
    <source>
        <dbReference type="ARBA" id="ARBA00023270"/>
    </source>
</evidence>
<dbReference type="GO" id="GO:0005829">
    <property type="term" value="C:cytosol"/>
    <property type="evidence" value="ECO:0007669"/>
    <property type="project" value="TreeGrafter"/>
</dbReference>
<organism evidence="15 16">
    <name type="scientific">Acorus calamus</name>
    <name type="common">Sweet flag</name>
    <dbReference type="NCBI Taxonomy" id="4465"/>
    <lineage>
        <taxon>Eukaryota</taxon>
        <taxon>Viridiplantae</taxon>
        <taxon>Streptophyta</taxon>
        <taxon>Embryophyta</taxon>
        <taxon>Tracheophyta</taxon>
        <taxon>Spermatophyta</taxon>
        <taxon>Magnoliopsida</taxon>
        <taxon>Liliopsida</taxon>
        <taxon>Acoraceae</taxon>
        <taxon>Acorus</taxon>
    </lineage>
</organism>
<keyword evidence="10" id="KW-0865">Zymogen</keyword>
<evidence type="ECO:0000256" key="7">
    <source>
        <dbReference type="ARBA" id="ARBA00022813"/>
    </source>
</evidence>
<keyword evidence="7" id="KW-0068">Autocatalytic cleavage</keyword>
<comment type="caution">
    <text evidence="15">The sequence shown here is derived from an EMBL/GenBank/DDBJ whole genome shotgun (WGS) entry which is preliminary data.</text>
</comment>
<dbReference type="Pfam" id="PF01536">
    <property type="entry name" value="SAM_decarbox"/>
    <property type="match status" value="1"/>
</dbReference>
<keyword evidence="13" id="KW-0670">Pyruvate</keyword>
<dbReference type="Proteomes" id="UP001180020">
    <property type="component" value="Unassembled WGS sequence"/>
</dbReference>
<evidence type="ECO:0000256" key="2">
    <source>
        <dbReference type="ARBA" id="ARBA00004911"/>
    </source>
</evidence>
<evidence type="ECO:0000313" key="15">
    <source>
        <dbReference type="EMBL" id="KAK1290600.1"/>
    </source>
</evidence>
<reference evidence="15" key="2">
    <citation type="submission" date="2023-06" db="EMBL/GenBank/DDBJ databases">
        <authorList>
            <person name="Ma L."/>
            <person name="Liu K.-W."/>
            <person name="Li Z."/>
            <person name="Hsiao Y.-Y."/>
            <person name="Qi Y."/>
            <person name="Fu T."/>
            <person name="Tang G."/>
            <person name="Zhang D."/>
            <person name="Sun W.-H."/>
            <person name="Liu D.-K."/>
            <person name="Li Y."/>
            <person name="Chen G.-Z."/>
            <person name="Liu X.-D."/>
            <person name="Liao X.-Y."/>
            <person name="Jiang Y.-T."/>
            <person name="Yu X."/>
            <person name="Hao Y."/>
            <person name="Huang J."/>
            <person name="Zhao X.-W."/>
            <person name="Ke S."/>
            <person name="Chen Y.-Y."/>
            <person name="Wu W.-L."/>
            <person name="Hsu J.-L."/>
            <person name="Lin Y.-F."/>
            <person name="Huang M.-D."/>
            <person name="Li C.-Y."/>
            <person name="Huang L."/>
            <person name="Wang Z.-W."/>
            <person name="Zhao X."/>
            <person name="Zhong W.-Y."/>
            <person name="Peng D.-H."/>
            <person name="Ahmad S."/>
            <person name="Lan S."/>
            <person name="Zhang J.-S."/>
            <person name="Tsai W.-C."/>
            <person name="Van De Peer Y."/>
            <person name="Liu Z.-J."/>
        </authorList>
    </citation>
    <scope>NUCLEOTIDE SEQUENCE</scope>
    <source>
        <strain evidence="15">CP</strain>
        <tissue evidence="15">Leaves</tissue>
    </source>
</reference>
<dbReference type="GO" id="GO:0099402">
    <property type="term" value="P:plant organ development"/>
    <property type="evidence" value="ECO:0007669"/>
    <property type="project" value="UniProtKB-ARBA"/>
</dbReference>
<dbReference type="PANTHER" id="PTHR11570">
    <property type="entry name" value="S-ADENOSYLMETHIONINE DECARBOXYLASE"/>
    <property type="match status" value="1"/>
</dbReference>
<evidence type="ECO:0000256" key="11">
    <source>
        <dbReference type="ARBA" id="ARBA00023239"/>
    </source>
</evidence>
<evidence type="ECO:0000256" key="6">
    <source>
        <dbReference type="ARBA" id="ARBA00022793"/>
    </source>
</evidence>
<evidence type="ECO:0000313" key="16">
    <source>
        <dbReference type="Proteomes" id="UP001180020"/>
    </source>
</evidence>
<comment type="catalytic activity">
    <reaction evidence="14">
        <text>S-adenosyl-L-methionine + H(+) = S-adenosyl 3-(methylsulfanyl)propylamine + CO2</text>
        <dbReference type="Rhea" id="RHEA:15981"/>
        <dbReference type="ChEBI" id="CHEBI:15378"/>
        <dbReference type="ChEBI" id="CHEBI:16526"/>
        <dbReference type="ChEBI" id="CHEBI:57443"/>
        <dbReference type="ChEBI" id="CHEBI:59789"/>
        <dbReference type="EC" id="4.1.1.50"/>
    </reaction>
</comment>
<dbReference type="Gene3D" id="3.30.360.50">
    <property type="entry name" value="S-adenosylmethionine decarboxylase"/>
    <property type="match status" value="1"/>
</dbReference>
<keyword evidence="9" id="KW-0620">Polyamine biosynthesis</keyword>
<dbReference type="Gene3D" id="3.60.90.10">
    <property type="entry name" value="S-adenosylmethionine decarboxylase"/>
    <property type="match status" value="1"/>
</dbReference>
<protein>
    <recommendedName>
        <fullName evidence="4">adenosylmethionine decarboxylase</fullName>
        <ecNumber evidence="4">4.1.1.50</ecNumber>
    </recommendedName>
</protein>
<sequence>MTVSMGGTGTQSPTPSMSPIGFEGFEKRLEISFSGAPLFVDPQGKGLRALSRAQIDSILDLAHCTIVSELSNKDFDSYVLSESSLFIYPLKLILKTCGTTKLLLSIPKIIELAAGLSMTVFSVKYSRGSFIFPSAQPAPHRSFSEEVTVLNGFFGKLASGGRAYVMSDPMVPNRKWHVYFASNESIFPPPRMVTLEMCMTGLNSESASVFFKKDDGHNAKQMTKLSGISDILPEMVICDFEFDPCGYSMNGIHGQALSTIHVTPEDGFSYASYEVMGFNPGTVEYNALIKRVLRCFKPAEFSVAITVFGGHKWADSWGRSAAIDGYTSRSHVEQGIPGGGYMMYQCYSSCPNYSSCPKAVKVAAPLPKQIMHCWEEVEESEMCCAGEKKGFTFGEAR</sequence>
<comment type="cofactor">
    <cofactor evidence="1">
        <name>pyruvate</name>
        <dbReference type="ChEBI" id="CHEBI:15361"/>
    </cofactor>
</comment>
<dbReference type="AlphaFoldDB" id="A0AAV9CP66"/>